<dbReference type="Gene3D" id="1.20.120.720">
    <property type="entry name" value="Myosin VI head, motor domain, U50 subdomain"/>
    <property type="match status" value="1"/>
</dbReference>
<evidence type="ECO:0000256" key="4">
    <source>
        <dbReference type="ARBA" id="ARBA00022737"/>
    </source>
</evidence>
<dbReference type="SMART" id="SM00242">
    <property type="entry name" value="MYSc"/>
    <property type="match status" value="1"/>
</dbReference>
<evidence type="ECO:0000256" key="10">
    <source>
        <dbReference type="ARBA" id="ARBA00023273"/>
    </source>
</evidence>
<evidence type="ECO:0000256" key="8">
    <source>
        <dbReference type="ARBA" id="ARBA00023175"/>
    </source>
</evidence>
<dbReference type="InterPro" id="IPR001609">
    <property type="entry name" value="Myosin_head_motor_dom-like"/>
</dbReference>
<evidence type="ECO:0000256" key="9">
    <source>
        <dbReference type="ARBA" id="ARBA00023212"/>
    </source>
</evidence>
<keyword evidence="10" id="KW-0966">Cell projection</keyword>
<keyword evidence="8 11" id="KW-0505">Motor protein</keyword>
<name>A0ABM0ME64_SACKO</name>
<keyword evidence="9" id="KW-0206">Cytoskeleton</keyword>
<keyword evidence="4" id="KW-0677">Repeat</keyword>
<evidence type="ECO:0000256" key="3">
    <source>
        <dbReference type="ARBA" id="ARBA00022490"/>
    </source>
</evidence>
<evidence type="ECO:0000259" key="12">
    <source>
        <dbReference type="PROSITE" id="PS51456"/>
    </source>
</evidence>
<keyword evidence="11" id="KW-0009">Actin-binding</keyword>
<dbReference type="CDD" id="cd00124">
    <property type="entry name" value="MYSc"/>
    <property type="match status" value="1"/>
</dbReference>
<evidence type="ECO:0000256" key="11">
    <source>
        <dbReference type="PROSITE-ProRule" id="PRU00782"/>
    </source>
</evidence>
<evidence type="ECO:0000313" key="13">
    <source>
        <dbReference type="Proteomes" id="UP000694865"/>
    </source>
</evidence>
<evidence type="ECO:0000256" key="6">
    <source>
        <dbReference type="ARBA" id="ARBA00022840"/>
    </source>
</evidence>
<gene>
    <name evidence="14" type="primary">LOC102805900</name>
</gene>
<accession>A0ABM0ME64</accession>
<dbReference type="PANTHER" id="PTHR46256">
    <property type="entry name" value="AGAP011099-PA"/>
    <property type="match status" value="1"/>
</dbReference>
<comment type="subcellular location">
    <subcellularLocation>
        <location evidence="2">Cell projection</location>
    </subcellularLocation>
    <subcellularLocation>
        <location evidence="1">Cytoplasm</location>
        <location evidence="1">Cytoskeleton</location>
    </subcellularLocation>
</comment>
<evidence type="ECO:0000256" key="2">
    <source>
        <dbReference type="ARBA" id="ARBA00004316"/>
    </source>
</evidence>
<comment type="similarity">
    <text evidence="11">Belongs to the TRAFAC class myosin-kinesin ATPase superfamily. Myosin family.</text>
</comment>
<dbReference type="PROSITE" id="PS51456">
    <property type="entry name" value="MYOSIN_MOTOR"/>
    <property type="match status" value="1"/>
</dbReference>
<comment type="caution">
    <text evidence="11">Lacks conserved residue(s) required for the propagation of feature annotation.</text>
</comment>
<evidence type="ECO:0000256" key="5">
    <source>
        <dbReference type="ARBA" id="ARBA00022741"/>
    </source>
</evidence>
<sequence length="341" mass="39137">MADSKRVDDLATLNVLDEDTILKQLEVRYKKDLIYTYIGDILLAVNPYREITIYTDELSSKYVNLKYRRSMRPHIFAIADNAYHQMKQTGVNQCCVISGESGAGKTESAKFIVQQIVRHSETHQRGIQEKILQVNPLLEAFGNAQTVMNNNSSRFGKFIELQFTVDGKVLGASITEYLLEKSRVIFQGAGERNFHMFYYMFAGLNDKKLRKYYLSTPEKHRILNGGRSQHSIYTSDEDFRHCQQKYNELKSLLITVGFTVEDALTMWVLLAAILHLGDLEFEFDYDLDGAYVSDERKLQVVSTLLKVDPVELAAALISTTHITRGMFCKSTFYFQFDVCMI</sequence>
<keyword evidence="13" id="KW-1185">Reference proteome</keyword>
<dbReference type="PANTHER" id="PTHR46256:SF3">
    <property type="entry name" value="MYOSIN MOTOR DOMAIN-CONTAINING PROTEIN"/>
    <property type="match status" value="1"/>
</dbReference>
<dbReference type="Gene3D" id="1.10.10.820">
    <property type="match status" value="1"/>
</dbReference>
<keyword evidence="7 11" id="KW-0518">Myosin</keyword>
<evidence type="ECO:0000313" key="14">
    <source>
        <dbReference type="RefSeq" id="XP_006818305.1"/>
    </source>
</evidence>
<dbReference type="Pfam" id="PF00063">
    <property type="entry name" value="Myosin_head"/>
    <property type="match status" value="1"/>
</dbReference>
<proteinExistence type="inferred from homology"/>
<feature type="binding site" evidence="11">
    <location>
        <begin position="99"/>
        <end position="106"/>
    </location>
    <ligand>
        <name>ATP</name>
        <dbReference type="ChEBI" id="CHEBI:30616"/>
    </ligand>
</feature>
<organism evidence="13 14">
    <name type="scientific">Saccoglossus kowalevskii</name>
    <name type="common">Acorn worm</name>
    <dbReference type="NCBI Taxonomy" id="10224"/>
    <lineage>
        <taxon>Eukaryota</taxon>
        <taxon>Metazoa</taxon>
        <taxon>Hemichordata</taxon>
        <taxon>Enteropneusta</taxon>
        <taxon>Harrimaniidae</taxon>
        <taxon>Saccoglossus</taxon>
    </lineage>
</organism>
<dbReference type="InterPro" id="IPR036961">
    <property type="entry name" value="Kinesin_motor_dom_sf"/>
</dbReference>
<keyword evidence="3" id="KW-0963">Cytoplasm</keyword>
<dbReference type="SUPFAM" id="SSF52540">
    <property type="entry name" value="P-loop containing nucleoside triphosphate hydrolases"/>
    <property type="match status" value="1"/>
</dbReference>
<reference evidence="14" key="1">
    <citation type="submission" date="2025-08" db="UniProtKB">
        <authorList>
            <consortium name="RefSeq"/>
        </authorList>
    </citation>
    <scope>IDENTIFICATION</scope>
    <source>
        <tissue evidence="14">Testes</tissue>
    </source>
</reference>
<protein>
    <submittedName>
        <fullName evidence="14">Myosin-IIIa-like</fullName>
    </submittedName>
</protein>
<dbReference type="InterPro" id="IPR052409">
    <property type="entry name" value="Myosin-III_kinase_activity"/>
</dbReference>
<dbReference type="RefSeq" id="XP_006818305.1">
    <property type="nucleotide sequence ID" value="XM_006818242.1"/>
</dbReference>
<keyword evidence="6 11" id="KW-0067">ATP-binding</keyword>
<keyword evidence="5 11" id="KW-0547">Nucleotide-binding</keyword>
<dbReference type="GeneID" id="102805900"/>
<dbReference type="Gene3D" id="3.40.850.10">
    <property type="entry name" value="Kinesin motor domain"/>
    <property type="match status" value="1"/>
</dbReference>
<feature type="domain" description="Myosin motor" evidence="12">
    <location>
        <begin position="5"/>
        <end position="341"/>
    </location>
</feature>
<evidence type="ECO:0000256" key="1">
    <source>
        <dbReference type="ARBA" id="ARBA00004245"/>
    </source>
</evidence>
<dbReference type="Proteomes" id="UP000694865">
    <property type="component" value="Unplaced"/>
</dbReference>
<dbReference type="InterPro" id="IPR027417">
    <property type="entry name" value="P-loop_NTPase"/>
</dbReference>
<evidence type="ECO:0000256" key="7">
    <source>
        <dbReference type="ARBA" id="ARBA00023123"/>
    </source>
</evidence>
<dbReference type="PRINTS" id="PR00193">
    <property type="entry name" value="MYOSINHEAVY"/>
</dbReference>